<dbReference type="Gene3D" id="3.30.70.330">
    <property type="match status" value="2"/>
</dbReference>
<feature type="region of interest" description="Disordered" evidence="7">
    <location>
        <begin position="77"/>
        <end position="98"/>
    </location>
</feature>
<dbReference type="GO" id="GO:0006397">
    <property type="term" value="P:mRNA processing"/>
    <property type="evidence" value="ECO:0007669"/>
    <property type="project" value="UniProtKB-KW"/>
</dbReference>
<dbReference type="GO" id="GO:0003729">
    <property type="term" value="F:mRNA binding"/>
    <property type="evidence" value="ECO:0007669"/>
    <property type="project" value="TreeGrafter"/>
</dbReference>
<dbReference type="OrthoDB" id="1099063at2759"/>
<organism evidence="9 10">
    <name type="scientific">Sparassis crispa</name>
    <dbReference type="NCBI Taxonomy" id="139825"/>
    <lineage>
        <taxon>Eukaryota</taxon>
        <taxon>Fungi</taxon>
        <taxon>Dikarya</taxon>
        <taxon>Basidiomycota</taxon>
        <taxon>Agaricomycotina</taxon>
        <taxon>Agaricomycetes</taxon>
        <taxon>Polyporales</taxon>
        <taxon>Sparassidaceae</taxon>
        <taxon>Sparassis</taxon>
    </lineage>
</organism>
<keyword evidence="2" id="KW-0507">mRNA processing</keyword>
<dbReference type="Pfam" id="PF00076">
    <property type="entry name" value="RRM_1"/>
    <property type="match status" value="2"/>
</dbReference>
<dbReference type="InterPro" id="IPR012677">
    <property type="entry name" value="Nucleotide-bd_a/b_plait_sf"/>
</dbReference>
<accession>A0A401GBQ0</accession>
<dbReference type="Proteomes" id="UP000287166">
    <property type="component" value="Unassembled WGS sequence"/>
</dbReference>
<feature type="region of interest" description="Disordered" evidence="7">
    <location>
        <begin position="183"/>
        <end position="243"/>
    </location>
</feature>
<dbReference type="InterPro" id="IPR035979">
    <property type="entry name" value="RBD_domain_sf"/>
</dbReference>
<evidence type="ECO:0000256" key="3">
    <source>
        <dbReference type="ARBA" id="ARBA00022737"/>
    </source>
</evidence>
<evidence type="ECO:0000256" key="5">
    <source>
        <dbReference type="ARBA" id="ARBA00023242"/>
    </source>
</evidence>
<dbReference type="InParanoid" id="A0A401GBQ0"/>
<dbReference type="AlphaFoldDB" id="A0A401GBQ0"/>
<feature type="domain" description="RRM" evidence="8">
    <location>
        <begin position="105"/>
        <end position="178"/>
    </location>
</feature>
<proteinExistence type="predicted"/>
<name>A0A401GBQ0_9APHY</name>
<dbReference type="STRING" id="139825.A0A401GBQ0"/>
<keyword evidence="10" id="KW-1185">Reference proteome</keyword>
<gene>
    <name evidence="9" type="ORF">SCP_0207770</name>
</gene>
<dbReference type="RefSeq" id="XP_027610490.1">
    <property type="nucleotide sequence ID" value="XM_027754689.1"/>
</dbReference>
<keyword evidence="5" id="KW-0539">Nucleus</keyword>
<feature type="compositionally biased region" description="Basic and acidic residues" evidence="7">
    <location>
        <begin position="183"/>
        <end position="193"/>
    </location>
</feature>
<dbReference type="InterPro" id="IPR000504">
    <property type="entry name" value="RRM_dom"/>
</dbReference>
<dbReference type="PANTHER" id="PTHR23003:SF62">
    <property type="entry name" value="SERINE_ARGININE (SR)-TYPE SHUTTLING MRNA BINDING PROTEIN NPL3"/>
    <property type="match status" value="1"/>
</dbReference>
<protein>
    <recommendedName>
        <fullName evidence="8">RRM domain-containing protein</fullName>
    </recommendedName>
</protein>
<dbReference type="CDD" id="cd00590">
    <property type="entry name" value="RRM_SF"/>
    <property type="match status" value="1"/>
</dbReference>
<evidence type="ECO:0000256" key="4">
    <source>
        <dbReference type="ARBA" id="ARBA00022884"/>
    </source>
</evidence>
<dbReference type="GO" id="GO:0005737">
    <property type="term" value="C:cytoplasm"/>
    <property type="evidence" value="ECO:0007669"/>
    <property type="project" value="TreeGrafter"/>
</dbReference>
<dbReference type="EMBL" id="BFAD01000002">
    <property type="protein sequence ID" value="GBE79577.1"/>
    <property type="molecule type" value="Genomic_DNA"/>
</dbReference>
<sequence>MSGNLLFLGGLPNDIREDEVHRHLSIYGKITEIKIRPGFGFVRFASEKDAKDVVTMFSHRQFLGADVSISIARPYRKESGGDTKANSSPAIRTKSPSRHDGVDRYPVVIEKMNPNTTWKDLMHFGRLAGEVLFVALDRHRPGRGYINYTTPKDAECAVKKLSGRIFLGNAVTVALHQDRYAVERPKSVSDRSCRGRSRSRSPVRWTKNRENPKYRNHPILSDARDENRAIPAGPGVQHNMRTPVKSDFSADKHDVRDPRECLVSLEPFQKSELHGNTNSERAEFDTDVDRMAAEWLNKHFDTEAWRNVLTESSVEGSSEA</sequence>
<evidence type="ECO:0000256" key="6">
    <source>
        <dbReference type="PROSITE-ProRule" id="PRU00176"/>
    </source>
</evidence>
<feature type="domain" description="RRM" evidence="8">
    <location>
        <begin position="4"/>
        <end position="74"/>
    </location>
</feature>
<evidence type="ECO:0000259" key="8">
    <source>
        <dbReference type="PROSITE" id="PS50102"/>
    </source>
</evidence>
<reference evidence="9 10" key="1">
    <citation type="journal article" date="2018" name="Sci. Rep.">
        <title>Genome sequence of the cauliflower mushroom Sparassis crispa (Hanabiratake) and its association with beneficial usage.</title>
        <authorList>
            <person name="Kiyama R."/>
            <person name="Furutani Y."/>
            <person name="Kawaguchi K."/>
            <person name="Nakanishi T."/>
        </authorList>
    </citation>
    <scope>NUCLEOTIDE SEQUENCE [LARGE SCALE GENOMIC DNA]</scope>
</reference>
<dbReference type="SMART" id="SM00360">
    <property type="entry name" value="RRM"/>
    <property type="match status" value="2"/>
</dbReference>
<dbReference type="PROSITE" id="PS50102">
    <property type="entry name" value="RRM"/>
    <property type="match status" value="2"/>
</dbReference>
<keyword evidence="3" id="KW-0677">Repeat</keyword>
<dbReference type="InterPro" id="IPR050374">
    <property type="entry name" value="RRT5_SRSF_SR"/>
</dbReference>
<dbReference type="GO" id="GO:0005634">
    <property type="term" value="C:nucleus"/>
    <property type="evidence" value="ECO:0007669"/>
    <property type="project" value="UniProtKB-SubCell"/>
</dbReference>
<evidence type="ECO:0000256" key="1">
    <source>
        <dbReference type="ARBA" id="ARBA00004123"/>
    </source>
</evidence>
<dbReference type="GeneID" id="38776494"/>
<dbReference type="PANTHER" id="PTHR23003">
    <property type="entry name" value="RNA RECOGNITION MOTIF RRM DOMAIN CONTAINING PROTEIN"/>
    <property type="match status" value="1"/>
</dbReference>
<dbReference type="SUPFAM" id="SSF54928">
    <property type="entry name" value="RNA-binding domain, RBD"/>
    <property type="match status" value="1"/>
</dbReference>
<evidence type="ECO:0000313" key="9">
    <source>
        <dbReference type="EMBL" id="GBE79577.1"/>
    </source>
</evidence>
<evidence type="ECO:0000256" key="2">
    <source>
        <dbReference type="ARBA" id="ARBA00022664"/>
    </source>
</evidence>
<evidence type="ECO:0000256" key="7">
    <source>
        <dbReference type="SAM" id="MobiDB-lite"/>
    </source>
</evidence>
<keyword evidence="4 6" id="KW-0694">RNA-binding</keyword>
<comment type="subcellular location">
    <subcellularLocation>
        <location evidence="1">Nucleus</location>
    </subcellularLocation>
</comment>
<comment type="caution">
    <text evidence="9">The sequence shown here is derived from an EMBL/GenBank/DDBJ whole genome shotgun (WGS) entry which is preliminary data.</text>
</comment>
<evidence type="ECO:0000313" key="10">
    <source>
        <dbReference type="Proteomes" id="UP000287166"/>
    </source>
</evidence>